<protein>
    <recommendedName>
        <fullName evidence="4">Exonuclease domain-containing protein</fullName>
    </recommendedName>
</protein>
<proteinExistence type="predicted"/>
<dbReference type="GO" id="GO:0003676">
    <property type="term" value="F:nucleic acid binding"/>
    <property type="evidence" value="ECO:0007669"/>
    <property type="project" value="InterPro"/>
</dbReference>
<dbReference type="AlphaFoldDB" id="A0A1V9ZVV4"/>
<organism evidence="5 6">
    <name type="scientific">Thraustotheca clavata</name>
    <dbReference type="NCBI Taxonomy" id="74557"/>
    <lineage>
        <taxon>Eukaryota</taxon>
        <taxon>Sar</taxon>
        <taxon>Stramenopiles</taxon>
        <taxon>Oomycota</taxon>
        <taxon>Saprolegniomycetes</taxon>
        <taxon>Saprolegniales</taxon>
        <taxon>Achlyaceae</taxon>
        <taxon>Thraustotheca</taxon>
    </lineage>
</organism>
<dbReference type="PANTHER" id="PTHR23044">
    <property type="entry name" value="3'-5' EXONUCLEASE ERI1-RELATED"/>
    <property type="match status" value="1"/>
</dbReference>
<evidence type="ECO:0000256" key="3">
    <source>
        <dbReference type="ARBA" id="ARBA00022839"/>
    </source>
</evidence>
<dbReference type="Gene3D" id="3.30.420.10">
    <property type="entry name" value="Ribonuclease H-like superfamily/Ribonuclease H"/>
    <property type="match status" value="1"/>
</dbReference>
<dbReference type="InterPro" id="IPR036397">
    <property type="entry name" value="RNaseH_sf"/>
</dbReference>
<reference evidence="5 6" key="1">
    <citation type="journal article" date="2014" name="Genome Biol. Evol.">
        <title>The secreted proteins of Achlya hypogyna and Thraustotheca clavata identify the ancestral oomycete secretome and reveal gene acquisitions by horizontal gene transfer.</title>
        <authorList>
            <person name="Misner I."/>
            <person name="Blouin N."/>
            <person name="Leonard G."/>
            <person name="Richards T.A."/>
            <person name="Lane C.E."/>
        </authorList>
    </citation>
    <scope>NUCLEOTIDE SEQUENCE [LARGE SCALE GENOMIC DNA]</scope>
    <source>
        <strain evidence="5 6">ATCC 34112</strain>
    </source>
</reference>
<dbReference type="InterPro" id="IPR051274">
    <property type="entry name" value="3-5_Exoribonuclease"/>
</dbReference>
<comment type="caution">
    <text evidence="5">The sequence shown here is derived from an EMBL/GenBank/DDBJ whole genome shotgun (WGS) entry which is preliminary data.</text>
</comment>
<feature type="domain" description="Exonuclease" evidence="4">
    <location>
        <begin position="1"/>
        <end position="82"/>
    </location>
</feature>
<gene>
    <name evidence="5" type="ORF">THRCLA_21497</name>
</gene>
<evidence type="ECO:0000313" key="5">
    <source>
        <dbReference type="EMBL" id="OQS02146.1"/>
    </source>
</evidence>
<keyword evidence="3" id="KW-0269">Exonuclease</keyword>
<dbReference type="InterPro" id="IPR047201">
    <property type="entry name" value="ERI-1_3'hExo-like"/>
</dbReference>
<evidence type="ECO:0000259" key="4">
    <source>
        <dbReference type="Pfam" id="PF00929"/>
    </source>
</evidence>
<name>A0A1V9ZVV4_9STRA</name>
<dbReference type="InterPro" id="IPR012337">
    <property type="entry name" value="RNaseH-like_sf"/>
</dbReference>
<evidence type="ECO:0000256" key="1">
    <source>
        <dbReference type="ARBA" id="ARBA00022722"/>
    </source>
</evidence>
<evidence type="ECO:0000256" key="2">
    <source>
        <dbReference type="ARBA" id="ARBA00022801"/>
    </source>
</evidence>
<keyword evidence="1" id="KW-0540">Nuclease</keyword>
<dbReference type="STRING" id="74557.A0A1V9ZVV4"/>
<dbReference type="EMBL" id="JNBS01001234">
    <property type="protein sequence ID" value="OQS02146.1"/>
    <property type="molecule type" value="Genomic_DNA"/>
</dbReference>
<accession>A0A1V9ZVV4</accession>
<dbReference type="Pfam" id="PF00929">
    <property type="entry name" value="RNase_T"/>
    <property type="match status" value="1"/>
</dbReference>
<dbReference type="Proteomes" id="UP000243217">
    <property type="component" value="Unassembled WGS sequence"/>
</dbReference>
<dbReference type="CDD" id="cd06133">
    <property type="entry name" value="ERI-1_3'hExo_like"/>
    <property type="match status" value="1"/>
</dbReference>
<keyword evidence="6" id="KW-1185">Reference proteome</keyword>
<evidence type="ECO:0000313" key="6">
    <source>
        <dbReference type="Proteomes" id="UP000243217"/>
    </source>
</evidence>
<sequence>MDFEATCSETLPRHEMETIEFPIVVIDSQTKSIIDEFHSYVKQVLNCGTLGTFCIQLTGITQEVVNNALPFQHVYTAAQNFAAPYLKNGIYITCANWDL</sequence>
<keyword evidence="2" id="KW-0378">Hydrolase</keyword>
<dbReference type="PANTHER" id="PTHR23044:SF61">
    <property type="entry name" value="3'-5' EXORIBONUCLEASE 1-RELATED"/>
    <property type="match status" value="1"/>
</dbReference>
<dbReference type="GO" id="GO:0000175">
    <property type="term" value="F:3'-5'-RNA exonuclease activity"/>
    <property type="evidence" value="ECO:0007669"/>
    <property type="project" value="InterPro"/>
</dbReference>
<dbReference type="InterPro" id="IPR013520">
    <property type="entry name" value="Ribonucl_H"/>
</dbReference>
<dbReference type="OrthoDB" id="448399at2759"/>
<dbReference type="SUPFAM" id="SSF53098">
    <property type="entry name" value="Ribonuclease H-like"/>
    <property type="match status" value="1"/>
</dbReference>